<dbReference type="PANTHER" id="PTHR23232:SF157">
    <property type="entry name" value="ZINC FINGER PROTEIN 525"/>
    <property type="match status" value="1"/>
</dbReference>
<dbReference type="SUPFAM" id="SSF109640">
    <property type="entry name" value="KRAB domain (Kruppel-associated box)"/>
    <property type="match status" value="1"/>
</dbReference>
<organism evidence="2 3">
    <name type="scientific">Homo sapiens</name>
    <name type="common">Human</name>
    <dbReference type="NCBI Taxonomy" id="9606"/>
    <lineage>
        <taxon>Eukaryota</taxon>
        <taxon>Metazoa</taxon>
        <taxon>Chordata</taxon>
        <taxon>Craniata</taxon>
        <taxon>Vertebrata</taxon>
        <taxon>Euteleostomi</taxon>
        <taxon>Mammalia</taxon>
        <taxon>Eutheria</taxon>
        <taxon>Euarchontoglires</taxon>
        <taxon>Primates</taxon>
        <taxon>Haplorrhini</taxon>
        <taxon>Catarrhini</taxon>
        <taxon>Hominidae</taxon>
        <taxon>Homo</taxon>
    </lineage>
</organism>
<keyword evidence="4 5" id="KW-1267">Proteomics identification</keyword>
<reference evidence="2 3" key="3">
    <citation type="journal article" date="2004" name="Nature">
        <title>Finishing the euchromatic sequence of the human genome.</title>
        <authorList>
            <consortium name="International Human Genome Sequencing Consortium"/>
        </authorList>
    </citation>
    <scope>NUCLEOTIDE SEQUENCE [LARGE SCALE GENOMIC DNA]</scope>
</reference>
<reference evidence="2" key="5">
    <citation type="submission" date="2025-09" db="UniProtKB">
        <authorList>
            <consortium name="Ensembl"/>
        </authorList>
    </citation>
    <scope>IDENTIFICATION</scope>
</reference>
<dbReference type="Ensembl" id="ENST00000600313.5">
    <property type="protein sequence ID" value="ENSP00000472170.1"/>
    <property type="gene ID" value="ENSG00000197372.10"/>
</dbReference>
<dbReference type="OrthoDB" id="4748970at2759"/>
<evidence type="ECO:0007829" key="5">
    <source>
        <dbReference type="ProteomicsDB" id="M0R1X5"/>
    </source>
</evidence>
<dbReference type="UCSC" id="uc060wkv.1">
    <property type="organism name" value="human"/>
</dbReference>
<dbReference type="PROSITE" id="PS50805">
    <property type="entry name" value="KRAB"/>
    <property type="match status" value="1"/>
</dbReference>
<dbReference type="ExpressionAtlas" id="M0R1X5">
    <property type="expression patterns" value="baseline and differential"/>
</dbReference>
<dbReference type="AlphaFoldDB" id="M0R1X5"/>
<reference evidence="2 3" key="2">
    <citation type="journal article" date="2004" name="Nature">
        <title>The DNA sequence and biology of human chromosome 19.</title>
        <authorList>
            <person name="Grimwood J."/>
            <person name="Gordon L.A."/>
            <person name="Olsen A."/>
            <person name="Terry A."/>
            <person name="Schmutz J."/>
            <person name="Lamerdin J."/>
            <person name="Hellsten U."/>
            <person name="Goodstein D."/>
            <person name="Couronne O."/>
            <person name="Tran-Gyamfi M."/>
            <person name="Aerts A."/>
            <person name="Altherr M."/>
            <person name="Ashworth L."/>
            <person name="Bajorek E."/>
            <person name="Black S."/>
            <person name="Branscomb E."/>
            <person name="Caenepeel S."/>
            <person name="Carrano A."/>
            <person name="Caoile C."/>
            <person name="Chan Y.M."/>
            <person name="Christensen M."/>
            <person name="Cleland C.A."/>
            <person name="Copeland A."/>
            <person name="Dalin E."/>
            <person name="Dehal P."/>
            <person name="Denys M."/>
            <person name="Detter J.C."/>
            <person name="Escobar J."/>
            <person name="Flowers D."/>
            <person name="Fotopulos D."/>
            <person name="Garcia C."/>
            <person name="Georgescu A.M."/>
            <person name="Glavina T."/>
            <person name="Gomez M."/>
            <person name="Gonzales E."/>
            <person name="Groza M."/>
            <person name="Hammon N."/>
            <person name="Hawkins T."/>
            <person name="Haydu L."/>
            <person name="Ho I."/>
            <person name="Huang W."/>
            <person name="Israni S."/>
            <person name="Jett J."/>
            <person name="Kadner K."/>
            <person name="Kimball H."/>
            <person name="Kobayashi A."/>
            <person name="Larionov V."/>
            <person name="Leem S.H."/>
            <person name="Lopez F."/>
            <person name="Lou Y."/>
            <person name="Lowry S."/>
            <person name="Malfatti S."/>
            <person name="Martinez D."/>
            <person name="McCready P."/>
            <person name="Medina C."/>
            <person name="Morgan J."/>
            <person name="Nelson K."/>
            <person name="Nolan M."/>
            <person name="Ovcharenko I."/>
            <person name="Pitluck S."/>
            <person name="Pollard M."/>
            <person name="Popkie A.P."/>
            <person name="Predki P."/>
            <person name="Quan G."/>
            <person name="Ramirez L."/>
            <person name="Rash S."/>
            <person name="Retterer J."/>
            <person name="Rodriguez A."/>
            <person name="Rogers S."/>
            <person name="Salamov A."/>
            <person name="Salazar A."/>
            <person name="She X."/>
            <person name="Smith D."/>
            <person name="Slezak T."/>
            <person name="Solovyev V."/>
            <person name="Thayer N."/>
            <person name="Tice H."/>
            <person name="Tsai M."/>
            <person name="Ustaszewska A."/>
            <person name="Vo N."/>
            <person name="Wagner M."/>
            <person name="Wheeler J."/>
            <person name="Wu K."/>
            <person name="Xie G."/>
            <person name="Yang J."/>
            <person name="Dubchak I."/>
            <person name="Furey T.S."/>
            <person name="DeJong P."/>
            <person name="Dickson M."/>
            <person name="Gordon D."/>
            <person name="Eichler E.E."/>
            <person name="Pennacchio L.A."/>
            <person name="Richardson P."/>
            <person name="Stubbs L."/>
            <person name="Rokhsar D.S."/>
            <person name="Myers R.M."/>
            <person name="Rubin E.M."/>
            <person name="Lucas S.M."/>
        </authorList>
    </citation>
    <scope>NUCLEOTIDE SEQUENCE [LARGE SCALE GENOMIC DNA]</scope>
</reference>
<feature type="domain" description="KRAB" evidence="1">
    <location>
        <begin position="4"/>
        <end position="75"/>
    </location>
</feature>
<dbReference type="InterPro" id="IPR001909">
    <property type="entry name" value="KRAB"/>
</dbReference>
<reference evidence="2 3" key="1">
    <citation type="journal article" date="2001" name="Nature">
        <title>Initial sequencing and analysis of the human genome.</title>
        <authorList>
            <consortium name="International Human Genome Sequencing Consortium"/>
            <person name="Lander E.S."/>
            <person name="Linton L.M."/>
            <person name="Birren B."/>
            <person name="Nusbaum C."/>
            <person name="Zody M.C."/>
            <person name="Baldwin J."/>
            <person name="Devon K."/>
            <person name="Dewar K."/>
            <person name="Doyle M."/>
            <person name="FitzHugh W."/>
            <person name="Funke R."/>
            <person name="Gage D."/>
            <person name="Harris K."/>
            <person name="Heaford A."/>
            <person name="Howland J."/>
            <person name="Kann L."/>
            <person name="Lehoczky J."/>
            <person name="LeVine R."/>
            <person name="McEwan P."/>
            <person name="McKernan K."/>
            <person name="Meldrim J."/>
            <person name="Mesirov J.P."/>
            <person name="Miranda C."/>
            <person name="Morris W."/>
            <person name="Naylor J."/>
            <person name="Raymond C."/>
            <person name="Rosetti M."/>
            <person name="Santos R."/>
            <person name="Sheridan A."/>
            <person name="Sougnez C."/>
            <person name="Stange-Thomann N."/>
            <person name="Stojanovic N."/>
            <person name="Subramanian A."/>
            <person name="Wyman D."/>
            <person name="Rogers J."/>
            <person name="Sulston J."/>
            <person name="Ainscough R."/>
            <person name="Beck S."/>
            <person name="Bentley D."/>
            <person name="Burton J."/>
            <person name="Clee C."/>
            <person name="Carter N."/>
            <person name="Coulson A."/>
            <person name="Deadman R."/>
            <person name="Deloukas P."/>
            <person name="Dunham A."/>
            <person name="Dunham I."/>
            <person name="Durbin R."/>
            <person name="French L."/>
            <person name="Grafham D."/>
            <person name="Gregory S."/>
            <person name="Hubbard T."/>
            <person name="Humphray S."/>
            <person name="Hunt A."/>
            <person name="Jones M."/>
            <person name="Lloyd C."/>
            <person name="McMurray A."/>
            <person name="Matthews L."/>
            <person name="Mercer S."/>
            <person name="Milne S."/>
            <person name="Mullikin J.C."/>
            <person name="Mungall A."/>
            <person name="Plumb R."/>
            <person name="Ross M."/>
            <person name="Shownkeen R."/>
            <person name="Sims S."/>
            <person name="Waterston R.H."/>
            <person name="Wilson R.K."/>
            <person name="Hillier L.W."/>
            <person name="McPherson J.D."/>
            <person name="Marra M.A."/>
            <person name="Mardis E.R."/>
            <person name="Fulton L.A."/>
            <person name="Chinwalla A.T."/>
            <person name="Pepin K.H."/>
            <person name="Gish W.R."/>
            <person name="Chissoe S.L."/>
            <person name="Wendl M.C."/>
            <person name="Delehaunty K.D."/>
            <person name="Miner T.L."/>
            <person name="Delehaunty A."/>
            <person name="Kramer J.B."/>
            <person name="Cook L.L."/>
            <person name="Fulton R.S."/>
            <person name="Johnson D.L."/>
            <person name="Minx P.J."/>
            <person name="Clifton S.W."/>
            <person name="Hawkins T."/>
            <person name="Branscomb E."/>
            <person name="Predki P."/>
            <person name="Richardson P."/>
            <person name="Wenning S."/>
            <person name="Slezak T."/>
            <person name="Doggett N."/>
            <person name="Cheng J.F."/>
            <person name="Olsen A."/>
            <person name="Lucas S."/>
            <person name="Elkin C."/>
            <person name="Uberbacher E."/>
            <person name="Frazier M."/>
            <person name="Gibbs R.A."/>
            <person name="Muzny D.M."/>
            <person name="Scherer S.E."/>
            <person name="Bouck J.B."/>
            <person name="Sodergren E.J."/>
            <person name="Worley K.C."/>
            <person name="Rives C.M."/>
            <person name="Gorrell J.H."/>
            <person name="Metzker M.L."/>
            <person name="Naylor S.L."/>
            <person name="Kucherlapati R.S."/>
            <person name="Nelson D.L."/>
            <person name="Weinstock G.M."/>
            <person name="Sakaki Y."/>
            <person name="Fujiyama A."/>
            <person name="Hattori M."/>
            <person name="Yada T."/>
            <person name="Toyoda A."/>
            <person name="Itoh T."/>
            <person name="Kawagoe C."/>
            <person name="Watanabe H."/>
            <person name="Totoki Y."/>
            <person name="Taylor T."/>
            <person name="Weissenbach J."/>
            <person name="Heilig R."/>
            <person name="Saurin W."/>
            <person name="Artiguenave F."/>
            <person name="Brottier P."/>
            <person name="Bruls T."/>
            <person name="Pelletier E."/>
            <person name="Robert C."/>
            <person name="Wincker P."/>
            <person name="Smith D.R."/>
            <person name="Doucette-Stamm L."/>
            <person name="Rubenfield M."/>
            <person name="Weinstock K."/>
            <person name="Lee H.M."/>
            <person name="Dubois J."/>
            <person name="Rosenthal A."/>
            <person name="Platzer M."/>
            <person name="Nyakatura G."/>
            <person name="Taudien S."/>
            <person name="Rump A."/>
            <person name="Yang H."/>
            <person name="Yu J."/>
            <person name="Wang J."/>
            <person name="Huang G."/>
            <person name="Gu J."/>
            <person name="Hood L."/>
            <person name="Rowen L."/>
            <person name="Madan A."/>
            <person name="Qin S."/>
            <person name="Davis R.W."/>
            <person name="Federspiel N.A."/>
            <person name="Abola A.P."/>
            <person name="Proctor M.J."/>
            <person name="Myers R.M."/>
            <person name="Schmutz J."/>
            <person name="Dickson M."/>
            <person name="Grimwood J."/>
            <person name="Cox D.R."/>
            <person name="Olson M.V."/>
            <person name="Kaul R."/>
            <person name="Raymond C."/>
            <person name="Shimizu N."/>
            <person name="Kawasaki K."/>
            <person name="Minoshima S."/>
            <person name="Evans G.A."/>
            <person name="Athanasiou M."/>
            <person name="Schultz R."/>
            <person name="Roe B.A."/>
            <person name="Chen F."/>
            <person name="Pan H."/>
            <person name="Ramser J."/>
            <person name="Lehrach H."/>
            <person name="Reinhardt R."/>
            <person name="McCombie W.R."/>
            <person name="de la Bastide M."/>
            <person name="Dedhia N."/>
            <person name="Blocker H."/>
            <person name="Hornischer K."/>
            <person name="Nordsiek G."/>
            <person name="Agarwala R."/>
            <person name="Aravind L."/>
            <person name="Bailey J.A."/>
            <person name="Bateman A."/>
            <person name="Batzoglou S."/>
            <person name="Birney E."/>
            <person name="Bork P."/>
            <person name="Brown D.G."/>
            <person name="Burge C.B."/>
            <person name="Cerutti L."/>
            <person name="Chen H.C."/>
            <person name="Church D."/>
            <person name="Clamp M."/>
            <person name="Copley R.R."/>
            <person name="Doerks T."/>
            <person name="Eddy S.R."/>
            <person name="Eichler E.E."/>
            <person name="Furey T.S."/>
            <person name="Galagan J."/>
            <person name="Gilbert J.G."/>
            <person name="Harmon C."/>
            <person name="Hayashizaki Y."/>
            <person name="Haussler D."/>
            <person name="Hermjakob H."/>
            <person name="Hokamp K."/>
            <person name="Jang W."/>
            <person name="Johnson L.S."/>
            <person name="Jones T.A."/>
            <person name="Kasif S."/>
            <person name="Kaspryzk A."/>
            <person name="Kennedy S."/>
            <person name="Kent W.J."/>
            <person name="Kitts P."/>
            <person name="Koonin E.V."/>
            <person name="Korf I."/>
            <person name="Kulp D."/>
            <person name="Lancet D."/>
            <person name="Lowe T.M."/>
            <person name="McLysaght A."/>
            <person name="Mikkelsen T."/>
            <person name="Moran J.V."/>
            <person name="Mulder N."/>
            <person name="Pollara V.J."/>
            <person name="Ponting C.P."/>
            <person name="Schuler G."/>
            <person name="Schultz J."/>
            <person name="Slater G."/>
            <person name="Smit A.F."/>
            <person name="Stupka E."/>
            <person name="Szustakowski J."/>
            <person name="Thierry-Mieg D."/>
            <person name="Thierry-Mieg J."/>
            <person name="Wagner L."/>
            <person name="Wallis J."/>
            <person name="Wheeler R."/>
            <person name="Williams A."/>
            <person name="Wolf Y.I."/>
            <person name="Wolfe K.H."/>
            <person name="Yang S.P."/>
            <person name="Yeh R.F."/>
            <person name="Collins F."/>
            <person name="Guyer M.S."/>
            <person name="Peterson J."/>
            <person name="Felsenfeld A."/>
            <person name="Wetterstrand K.A."/>
            <person name="Patrinos A."/>
            <person name="Morgan M.J."/>
            <person name="de Jong P."/>
            <person name="Catanese J.J."/>
            <person name="Osoegawa K."/>
            <person name="Shizuya H."/>
            <person name="Choi S."/>
            <person name="Chen Y.J."/>
        </authorList>
    </citation>
    <scope>NUCLEOTIDE SEQUENCE [LARGE SCALE GENOMIC DNA]</scope>
</reference>
<dbReference type="Proteomes" id="UP000005640">
    <property type="component" value="Chromosome 19"/>
</dbReference>
<dbReference type="MassIVE" id="M0R1X5"/>
<dbReference type="Gene3D" id="6.10.140.140">
    <property type="match status" value="1"/>
</dbReference>
<dbReference type="HGNC" id="HGNC:30768">
    <property type="gene designation" value="ZNF675"/>
</dbReference>
<reference evidence="2" key="4">
    <citation type="submission" date="2025-08" db="UniProtKB">
        <authorList>
            <consortium name="Ensembl"/>
        </authorList>
    </citation>
    <scope>IDENTIFICATION</scope>
</reference>
<sequence>MGLLTFRDVAIEFSLEEWQCLDTAQRNLYKNVILENYRNLVFLGIAVSKQDLITCLEQEKEPLTVKRHEMVNEPPGLPLMPSRSWTVLLPSLLTATSLPDSPASACRVPAIAGARSHA</sequence>
<keyword evidence="3" id="KW-1185">Reference proteome</keyword>
<dbReference type="EMBL" id="AC073544">
    <property type="status" value="NOT_ANNOTATED_CDS"/>
    <property type="molecule type" value="Genomic_DNA"/>
</dbReference>
<dbReference type="Ensembl" id="ENST00000600313.5">
    <property type="protein sequence ID" value="ENSP00000472170.1"/>
    <property type="gene ID" value="ENSG00000197372.11"/>
</dbReference>
<accession>M0R1X5</accession>
<dbReference type="Bgee" id="ENSG00000197372">
    <property type="expression patterns" value="Expressed in primordial germ cell in gonad and 113 other cell types or tissues"/>
</dbReference>
<dbReference type="SMART" id="SM00349">
    <property type="entry name" value="KRAB"/>
    <property type="match status" value="1"/>
</dbReference>
<dbReference type="EMBL" id="AC011493">
    <property type="status" value="NOT_ANNOTATED_CDS"/>
    <property type="molecule type" value="Genomic_DNA"/>
</dbReference>
<name>M0R1X5_HUMAN</name>
<dbReference type="OpenTargets" id="ENSG00000197372"/>
<dbReference type="Pfam" id="PF01352">
    <property type="entry name" value="KRAB"/>
    <property type="match status" value="1"/>
</dbReference>
<evidence type="ECO:0000313" key="2">
    <source>
        <dbReference type="Ensembl" id="ENSP00000472170.1"/>
    </source>
</evidence>
<dbReference type="InterPro" id="IPR036051">
    <property type="entry name" value="KRAB_dom_sf"/>
</dbReference>
<protein>
    <submittedName>
        <fullName evidence="2">Zinc finger protein 675</fullName>
    </submittedName>
</protein>
<evidence type="ECO:0000259" key="1">
    <source>
        <dbReference type="PROSITE" id="PS50805"/>
    </source>
</evidence>
<dbReference type="Antibodypedia" id="28764">
    <property type="antibodies" value="84 antibodies from 14 providers"/>
</dbReference>
<dbReference type="VEuPathDB" id="HostDB:ENSG00000197372"/>
<dbReference type="PANTHER" id="PTHR23232">
    <property type="entry name" value="KRAB DOMAIN C2H2 ZINC FINGER"/>
    <property type="match status" value="1"/>
</dbReference>
<proteinExistence type="evidence at protein level"/>
<dbReference type="ChiTaRS" id="ZNF675">
    <property type="organism name" value="human"/>
</dbReference>
<dbReference type="SMR" id="M0R1X5"/>
<evidence type="ECO:0000313" key="3">
    <source>
        <dbReference type="Proteomes" id="UP000005640"/>
    </source>
</evidence>
<dbReference type="CDD" id="cd07765">
    <property type="entry name" value="KRAB_A-box"/>
    <property type="match status" value="1"/>
</dbReference>
<dbReference type="GO" id="GO:0006355">
    <property type="term" value="P:regulation of DNA-templated transcription"/>
    <property type="evidence" value="ECO:0007669"/>
    <property type="project" value="InterPro"/>
</dbReference>
<gene>
    <name evidence="2" type="primary">ZNF675</name>
</gene>
<dbReference type="InterPro" id="IPR050169">
    <property type="entry name" value="Krueppel_C2H2_ZnF"/>
</dbReference>
<dbReference type="GeneTree" id="ENSGT01150000286936"/>
<evidence type="ECO:0007829" key="4">
    <source>
        <dbReference type="PeptideAtlas" id="M0R1X5"/>
    </source>
</evidence>